<proteinExistence type="predicted"/>
<evidence type="ECO:0000313" key="2">
    <source>
        <dbReference type="EMBL" id="KAH6829271.1"/>
    </source>
</evidence>
<name>A0AAD4P7N2_PERFH</name>
<dbReference type="InterPro" id="IPR029164">
    <property type="entry name" value="PIG-Y"/>
</dbReference>
<evidence type="ECO:0000313" key="3">
    <source>
        <dbReference type="Proteomes" id="UP001190926"/>
    </source>
</evidence>
<gene>
    <name evidence="2" type="ORF">C2S53_011364</name>
</gene>
<dbReference type="EMBL" id="SDAM02000109">
    <property type="protein sequence ID" value="KAH6829271.1"/>
    <property type="molecule type" value="Genomic_DNA"/>
</dbReference>
<dbReference type="AlphaFoldDB" id="A0AAD4P7N2"/>
<dbReference type="PANTHER" id="PTHR36485:SF1">
    <property type="entry name" value="TRANSMEMBRANE PROTEIN"/>
    <property type="match status" value="1"/>
</dbReference>
<dbReference type="Proteomes" id="UP001190926">
    <property type="component" value="Unassembled WGS sequence"/>
</dbReference>
<feature type="transmembrane region" description="Helical" evidence="1">
    <location>
        <begin position="48"/>
        <end position="65"/>
    </location>
</feature>
<evidence type="ECO:0000256" key="1">
    <source>
        <dbReference type="SAM" id="Phobius"/>
    </source>
</evidence>
<dbReference type="PANTHER" id="PTHR36485">
    <property type="entry name" value="OS01G0939000 PROTEIN"/>
    <property type="match status" value="1"/>
</dbReference>
<keyword evidence="1" id="KW-1133">Transmembrane helix</keyword>
<comment type="caution">
    <text evidence="2">The sequence shown here is derived from an EMBL/GenBank/DDBJ whole genome shotgun (WGS) entry which is preliminary data.</text>
</comment>
<sequence length="115" mass="12859">MEMQCGNSGISYQPSIIKNVIGNLEEVTLIRAALAMCITSVNFTYSELFNGVGSVSFMGFVYAAVISKLQSPSPNVIIRAIQNDWYYCFLVPLTLPILLVAVYFHWLSMKLFKHA</sequence>
<reference evidence="2 3" key="1">
    <citation type="journal article" date="2021" name="Nat. Commun.">
        <title>Incipient diploidization of the medicinal plant Perilla within 10,000 years.</title>
        <authorList>
            <person name="Zhang Y."/>
            <person name="Shen Q."/>
            <person name="Leng L."/>
            <person name="Zhang D."/>
            <person name="Chen S."/>
            <person name="Shi Y."/>
            <person name="Ning Z."/>
            <person name="Chen S."/>
        </authorList>
    </citation>
    <scope>NUCLEOTIDE SEQUENCE [LARGE SCALE GENOMIC DNA]</scope>
    <source>
        <strain evidence="3">cv. PC099</strain>
    </source>
</reference>
<keyword evidence="1" id="KW-0472">Membrane</keyword>
<protein>
    <submittedName>
        <fullName evidence="2">Uncharacterized protein</fullName>
    </submittedName>
</protein>
<keyword evidence="1" id="KW-0812">Transmembrane</keyword>
<dbReference type="Pfam" id="PF15159">
    <property type="entry name" value="PIG-Y"/>
    <property type="match status" value="1"/>
</dbReference>
<feature type="transmembrane region" description="Helical" evidence="1">
    <location>
        <begin position="85"/>
        <end position="106"/>
    </location>
</feature>
<organism evidence="2 3">
    <name type="scientific">Perilla frutescens var. hirtella</name>
    <name type="common">Perilla citriodora</name>
    <name type="synonym">Perilla setoyensis</name>
    <dbReference type="NCBI Taxonomy" id="608512"/>
    <lineage>
        <taxon>Eukaryota</taxon>
        <taxon>Viridiplantae</taxon>
        <taxon>Streptophyta</taxon>
        <taxon>Embryophyta</taxon>
        <taxon>Tracheophyta</taxon>
        <taxon>Spermatophyta</taxon>
        <taxon>Magnoliopsida</taxon>
        <taxon>eudicotyledons</taxon>
        <taxon>Gunneridae</taxon>
        <taxon>Pentapetalae</taxon>
        <taxon>asterids</taxon>
        <taxon>lamiids</taxon>
        <taxon>Lamiales</taxon>
        <taxon>Lamiaceae</taxon>
        <taxon>Nepetoideae</taxon>
        <taxon>Elsholtzieae</taxon>
        <taxon>Perilla</taxon>
    </lineage>
</organism>
<keyword evidence="3" id="KW-1185">Reference proteome</keyword>
<accession>A0AAD4P7N2</accession>